<dbReference type="Pfam" id="PF13923">
    <property type="entry name" value="zf-C3HC4_2"/>
    <property type="match status" value="1"/>
</dbReference>
<dbReference type="SMART" id="SM00184">
    <property type="entry name" value="RING"/>
    <property type="match status" value="1"/>
</dbReference>
<keyword evidence="5 15" id="KW-0808">Transferase</keyword>
<evidence type="ECO:0000256" key="7">
    <source>
        <dbReference type="ARBA" id="ARBA00022771"/>
    </source>
</evidence>
<dbReference type="GO" id="GO:0033503">
    <property type="term" value="C:HULC complex"/>
    <property type="evidence" value="ECO:0007669"/>
    <property type="project" value="TreeGrafter"/>
</dbReference>
<dbReference type="GO" id="GO:0016567">
    <property type="term" value="P:protein ubiquitination"/>
    <property type="evidence" value="ECO:0007669"/>
    <property type="project" value="UniProtKB-UniRule"/>
</dbReference>
<feature type="coiled-coil region" evidence="16">
    <location>
        <begin position="170"/>
        <end position="211"/>
    </location>
</feature>
<evidence type="ECO:0000256" key="11">
    <source>
        <dbReference type="ARBA" id="ARBA00023054"/>
    </source>
</evidence>
<dbReference type="HOGENOM" id="CLU_019713_2_0_1"/>
<dbReference type="EMBL" id="KN847477">
    <property type="protein sequence ID" value="KIX06549.1"/>
    <property type="molecule type" value="Genomic_DNA"/>
</dbReference>
<dbReference type="GeneID" id="25292596"/>
<keyword evidence="7 14" id="KW-0863">Zinc-finger</keyword>
<dbReference type="Pfam" id="PF08647">
    <property type="entry name" value="BRE1"/>
    <property type="match status" value="1"/>
</dbReference>
<gene>
    <name evidence="19" type="ORF">Z518_04525</name>
</gene>
<dbReference type="GO" id="GO:0008270">
    <property type="term" value="F:zinc ion binding"/>
    <property type="evidence" value="ECO:0007669"/>
    <property type="project" value="UniProtKB-KW"/>
</dbReference>
<evidence type="ECO:0000256" key="4">
    <source>
        <dbReference type="ARBA" id="ARBA00005555"/>
    </source>
</evidence>
<keyword evidence="9 15" id="KW-0862">Zinc</keyword>
<dbReference type="OrthoDB" id="654191at2759"/>
<dbReference type="PANTHER" id="PTHR23163">
    <property type="entry name" value="RING FINGER PROTEIN-RELATED"/>
    <property type="match status" value="1"/>
</dbReference>
<keyword evidence="12 15" id="KW-0539">Nucleus</keyword>
<evidence type="ECO:0000256" key="6">
    <source>
        <dbReference type="ARBA" id="ARBA00022723"/>
    </source>
</evidence>
<protein>
    <recommendedName>
        <fullName evidence="15">E3 ubiquitin protein ligase</fullName>
        <ecNumber evidence="15">2.3.2.27</ecNumber>
    </recommendedName>
</protein>
<dbReference type="EC" id="2.3.2.27" evidence="15"/>
<dbReference type="Proteomes" id="UP000053617">
    <property type="component" value="Unassembled WGS sequence"/>
</dbReference>
<comment type="subcellular location">
    <subcellularLocation>
        <location evidence="2 15">Nucleus</location>
    </subcellularLocation>
</comment>
<dbReference type="GO" id="GO:0061630">
    <property type="term" value="F:ubiquitin protein ligase activity"/>
    <property type="evidence" value="ECO:0007669"/>
    <property type="project" value="UniProtKB-EC"/>
</dbReference>
<dbReference type="SUPFAM" id="SSF57850">
    <property type="entry name" value="RING/U-box"/>
    <property type="match status" value="1"/>
</dbReference>
<evidence type="ECO:0000256" key="14">
    <source>
        <dbReference type="PROSITE-ProRule" id="PRU00175"/>
    </source>
</evidence>
<dbReference type="PROSITE" id="PS50089">
    <property type="entry name" value="ZF_RING_2"/>
    <property type="match status" value="1"/>
</dbReference>
<dbReference type="RefSeq" id="XP_013273685.1">
    <property type="nucleotide sequence ID" value="XM_013418231.1"/>
</dbReference>
<comment type="catalytic activity">
    <reaction evidence="1 15">
        <text>S-ubiquitinyl-[E2 ubiquitin-conjugating enzyme]-L-cysteine + [acceptor protein]-L-lysine = [E2 ubiquitin-conjugating enzyme]-L-cysteine + N(6)-ubiquitinyl-[acceptor protein]-L-lysine.</text>
        <dbReference type="EC" id="2.3.2.27"/>
    </reaction>
</comment>
<evidence type="ECO:0000313" key="19">
    <source>
        <dbReference type="EMBL" id="KIX06549.1"/>
    </source>
</evidence>
<dbReference type="InterPro" id="IPR058643">
    <property type="entry name" value="BRE1-like_CC"/>
</dbReference>
<evidence type="ECO:0000256" key="8">
    <source>
        <dbReference type="ARBA" id="ARBA00022786"/>
    </source>
</evidence>
<feature type="region of interest" description="Disordered" evidence="17">
    <location>
        <begin position="224"/>
        <end position="250"/>
    </location>
</feature>
<evidence type="ECO:0000256" key="1">
    <source>
        <dbReference type="ARBA" id="ARBA00000900"/>
    </source>
</evidence>
<dbReference type="InterPro" id="IPR001841">
    <property type="entry name" value="Znf_RING"/>
</dbReference>
<dbReference type="VEuPathDB" id="FungiDB:Z518_04525"/>
<feature type="compositionally biased region" description="Basic and acidic residues" evidence="17">
    <location>
        <begin position="32"/>
        <end position="41"/>
    </location>
</feature>
<keyword evidence="6 15" id="KW-0479">Metal-binding</keyword>
<feature type="coiled-coil region" evidence="16">
    <location>
        <begin position="537"/>
        <end position="638"/>
    </location>
</feature>
<dbReference type="PANTHER" id="PTHR23163:SF0">
    <property type="entry name" value="E3 UBIQUITIN-PROTEIN LIGASE BRE1"/>
    <property type="match status" value="1"/>
</dbReference>
<dbReference type="GO" id="GO:0005634">
    <property type="term" value="C:nucleus"/>
    <property type="evidence" value="ECO:0007669"/>
    <property type="project" value="UniProtKB-SubCell"/>
</dbReference>
<comment type="pathway">
    <text evidence="3 15">Protein modification; protein ubiquitination.</text>
</comment>
<reference evidence="19 20" key="1">
    <citation type="submission" date="2015-01" db="EMBL/GenBank/DDBJ databases">
        <title>The Genome Sequence of Rhinocladiella mackenzie CBS 650.93.</title>
        <authorList>
            <consortium name="The Broad Institute Genomics Platform"/>
            <person name="Cuomo C."/>
            <person name="de Hoog S."/>
            <person name="Gorbushina A."/>
            <person name="Stielow B."/>
            <person name="Teixiera M."/>
            <person name="Abouelleil A."/>
            <person name="Chapman S.B."/>
            <person name="Priest M."/>
            <person name="Young S.K."/>
            <person name="Wortman J."/>
            <person name="Nusbaum C."/>
            <person name="Birren B."/>
        </authorList>
    </citation>
    <scope>NUCLEOTIDE SEQUENCE [LARGE SCALE GENOMIC DNA]</scope>
    <source>
        <strain evidence="19 20">CBS 650.93</strain>
    </source>
</reference>
<dbReference type="STRING" id="1442369.A0A0D2ILG1"/>
<feature type="domain" description="RING-type" evidence="18">
    <location>
        <begin position="654"/>
        <end position="692"/>
    </location>
</feature>
<feature type="coiled-coil region" evidence="16">
    <location>
        <begin position="252"/>
        <end position="505"/>
    </location>
</feature>
<proteinExistence type="inferred from homology"/>
<comment type="similarity">
    <text evidence="4 15">Belongs to the BRE1 family.</text>
</comment>
<keyword evidence="10 15" id="KW-0156">Chromatin regulator</keyword>
<evidence type="ECO:0000259" key="18">
    <source>
        <dbReference type="PROSITE" id="PS50089"/>
    </source>
</evidence>
<evidence type="ECO:0000313" key="20">
    <source>
        <dbReference type="Proteomes" id="UP000053617"/>
    </source>
</evidence>
<dbReference type="InterPro" id="IPR013083">
    <property type="entry name" value="Znf_RING/FYVE/PHD"/>
</dbReference>
<dbReference type="CDD" id="cd16499">
    <property type="entry name" value="RING-HC_Bre1-like"/>
    <property type="match status" value="1"/>
</dbReference>
<dbReference type="PROSITE" id="PS00518">
    <property type="entry name" value="ZF_RING_1"/>
    <property type="match status" value="1"/>
</dbReference>
<evidence type="ECO:0000256" key="2">
    <source>
        <dbReference type="ARBA" id="ARBA00004123"/>
    </source>
</evidence>
<feature type="coiled-coil region" evidence="16">
    <location>
        <begin position="49"/>
        <end position="76"/>
    </location>
</feature>
<evidence type="ECO:0000256" key="15">
    <source>
        <dbReference type="RuleBase" id="RU365038"/>
    </source>
</evidence>
<dbReference type="UniPathway" id="UPA00143"/>
<evidence type="ECO:0000256" key="16">
    <source>
        <dbReference type="SAM" id="Coils"/>
    </source>
</evidence>
<feature type="region of interest" description="Disordered" evidence="17">
    <location>
        <begin position="1"/>
        <end position="41"/>
    </location>
</feature>
<dbReference type="AlphaFoldDB" id="A0A0D2ILG1"/>
<dbReference type="Gene3D" id="3.30.40.10">
    <property type="entry name" value="Zinc/RING finger domain, C3HC4 (zinc finger)"/>
    <property type="match status" value="1"/>
</dbReference>
<keyword evidence="20" id="KW-1185">Reference proteome</keyword>
<evidence type="ECO:0000256" key="17">
    <source>
        <dbReference type="SAM" id="MobiDB-lite"/>
    </source>
</evidence>
<organism evidence="19 20">
    <name type="scientific">Rhinocladiella mackenziei CBS 650.93</name>
    <dbReference type="NCBI Taxonomy" id="1442369"/>
    <lineage>
        <taxon>Eukaryota</taxon>
        <taxon>Fungi</taxon>
        <taxon>Dikarya</taxon>
        <taxon>Ascomycota</taxon>
        <taxon>Pezizomycotina</taxon>
        <taxon>Eurotiomycetes</taxon>
        <taxon>Chaetothyriomycetidae</taxon>
        <taxon>Chaetothyriales</taxon>
        <taxon>Herpotrichiellaceae</taxon>
        <taxon>Rhinocladiella</taxon>
    </lineage>
</organism>
<dbReference type="GO" id="GO:0006325">
    <property type="term" value="P:chromatin organization"/>
    <property type="evidence" value="ECO:0007669"/>
    <property type="project" value="UniProtKB-KW"/>
</dbReference>
<evidence type="ECO:0000256" key="3">
    <source>
        <dbReference type="ARBA" id="ARBA00004906"/>
    </source>
</evidence>
<evidence type="ECO:0000256" key="10">
    <source>
        <dbReference type="ARBA" id="ARBA00022853"/>
    </source>
</evidence>
<evidence type="ECO:0000256" key="9">
    <source>
        <dbReference type="ARBA" id="ARBA00022833"/>
    </source>
</evidence>
<keyword evidence="8 15" id="KW-0833">Ubl conjugation pathway</keyword>
<sequence>MEERKRPSPYDQVESAPPLKRQATSANGASKSHKDDDMPWKDDLERFQKDAIYRQMQEYRREKNTLESQLKDMRKKARYHDDHLRTIDSWFQQVIDEVKIIIKGDEDVDMDASSLPSSLLFTDQEQFEEHLRSRSKEIKAVISRLFGFTRSYSPDVTTLQSKISRLLAAEKSHVVELSRLQAEKEDLETRLENASLRYMMAEKKIDRAKSMTVAKLEKQALLGATKPTSEEGGPVKREDSTVNGTTDNSEELADMERELNKTVLVSEKQKEQLERLEEENSKLTAQLTELSTKSAILTDEDYAKTELFKQLKSQHEDVIKRINNLEATNAELKEEAQKLRSERTTFQIQIENEARIALAEKESLLAASEANLARIRHNRDELLADQAIKKSSLEQDQEAVKKISELASAQEDRIRALESENERLAMQPNSTGGGNTELDSLNLDELRARYNELDRKYGLLNGELASMSTAFQKTSKIASQKVSEFAAMEDKVQRLSAEKAKADQKFFAAMKSKETRDGEIRTLRLQNTKSAEAVSQLKEAENATRALLATMEKQLSELKDALTLKTNEHRTVQQQNIIQGLEVSRLNAQLNELKSQLTAKDTQLATTSSLCRSAEVEVEELKSSLRDTRRSLESWKSKSGQSEQYEMLRQFAYCNICKRALKNTVIKTCGHTFCNDCVEERLTSRSRKCPNCGKSFGSNDHMRITL</sequence>
<evidence type="ECO:0000256" key="13">
    <source>
        <dbReference type="ARBA" id="ARBA00059679"/>
    </source>
</evidence>
<evidence type="ECO:0000256" key="12">
    <source>
        <dbReference type="ARBA" id="ARBA00023242"/>
    </source>
</evidence>
<dbReference type="InterPro" id="IPR017907">
    <property type="entry name" value="Znf_RING_CS"/>
</dbReference>
<evidence type="ECO:0000256" key="5">
    <source>
        <dbReference type="ARBA" id="ARBA00022679"/>
    </source>
</evidence>
<keyword evidence="11 15" id="KW-0175">Coiled coil</keyword>
<dbReference type="InterPro" id="IPR013956">
    <property type="entry name" value="E3_ubiquit_lig_Bre1"/>
</dbReference>
<dbReference type="Pfam" id="PF26095">
    <property type="entry name" value="CC_Bre1"/>
    <property type="match status" value="1"/>
</dbReference>
<name>A0A0D2ILG1_9EURO</name>
<accession>A0A0D2ILG1</accession>
<comment type="function">
    <text evidence="13">E3 ubiquitin-protein ligase that mediates monoubiquitination of histone H2B to form H2BK123ub1. H2BK123ub1 gives a specific tag for epigenetic transcriptional activation and is also a prerequisite for H3K4me and H3K79me formation.</text>
</comment>